<accession>A0A0C2ZNT9</accession>
<dbReference type="Pfam" id="PF18758">
    <property type="entry name" value="KDZ"/>
    <property type="match status" value="1"/>
</dbReference>
<dbReference type="Proteomes" id="UP000053989">
    <property type="component" value="Unassembled WGS sequence"/>
</dbReference>
<dbReference type="AlphaFoldDB" id="A0A0C2ZNT9"/>
<proteinExistence type="predicted"/>
<feature type="domain" description="CxC2-like cysteine cluster KDZ transposase-associated" evidence="1">
    <location>
        <begin position="133"/>
        <end position="212"/>
    </location>
</feature>
<feature type="non-terminal residue" evidence="2">
    <location>
        <position position="1"/>
    </location>
</feature>
<dbReference type="HOGENOM" id="CLU_003703_1_1_1"/>
<dbReference type="OrthoDB" id="2678741at2759"/>
<dbReference type="Pfam" id="PF18803">
    <property type="entry name" value="CxC2"/>
    <property type="match status" value="1"/>
</dbReference>
<keyword evidence="3" id="KW-1185">Reference proteome</keyword>
<reference evidence="3" key="2">
    <citation type="submission" date="2015-01" db="EMBL/GenBank/DDBJ databases">
        <title>Evolutionary Origins and Diversification of the Mycorrhizal Mutualists.</title>
        <authorList>
            <consortium name="DOE Joint Genome Institute"/>
            <consortium name="Mycorrhizal Genomics Consortium"/>
            <person name="Kohler A."/>
            <person name="Kuo A."/>
            <person name="Nagy L.G."/>
            <person name="Floudas D."/>
            <person name="Copeland A."/>
            <person name="Barry K.W."/>
            <person name="Cichocki N."/>
            <person name="Veneault-Fourrey C."/>
            <person name="LaButti K."/>
            <person name="Lindquist E.A."/>
            <person name="Lipzen A."/>
            <person name="Lundell T."/>
            <person name="Morin E."/>
            <person name="Murat C."/>
            <person name="Riley R."/>
            <person name="Ohm R."/>
            <person name="Sun H."/>
            <person name="Tunlid A."/>
            <person name="Henrissat B."/>
            <person name="Grigoriev I.V."/>
            <person name="Hibbett D.S."/>
            <person name="Martin F."/>
        </authorList>
    </citation>
    <scope>NUCLEOTIDE SEQUENCE [LARGE SCALE GENOMIC DNA]</scope>
    <source>
        <strain evidence="3">Foug A</strain>
    </source>
</reference>
<organism evidence="2 3">
    <name type="scientific">Scleroderma citrinum Foug A</name>
    <dbReference type="NCBI Taxonomy" id="1036808"/>
    <lineage>
        <taxon>Eukaryota</taxon>
        <taxon>Fungi</taxon>
        <taxon>Dikarya</taxon>
        <taxon>Basidiomycota</taxon>
        <taxon>Agaricomycotina</taxon>
        <taxon>Agaricomycetes</taxon>
        <taxon>Agaricomycetidae</taxon>
        <taxon>Boletales</taxon>
        <taxon>Sclerodermatineae</taxon>
        <taxon>Sclerodermataceae</taxon>
        <taxon>Scleroderma</taxon>
    </lineage>
</organism>
<gene>
    <name evidence="2" type="ORF">SCLCIDRAFT_137166</name>
</gene>
<dbReference type="InParanoid" id="A0A0C2ZNT9"/>
<evidence type="ECO:0000313" key="3">
    <source>
        <dbReference type="Proteomes" id="UP000053989"/>
    </source>
</evidence>
<dbReference type="STRING" id="1036808.A0A0C2ZNT9"/>
<dbReference type="InterPro" id="IPR041457">
    <property type="entry name" value="CxC2_KDZ-assoc"/>
</dbReference>
<dbReference type="EMBL" id="KN822158">
    <property type="protein sequence ID" value="KIM54277.1"/>
    <property type="molecule type" value="Genomic_DNA"/>
</dbReference>
<reference evidence="2 3" key="1">
    <citation type="submission" date="2014-04" db="EMBL/GenBank/DDBJ databases">
        <authorList>
            <consortium name="DOE Joint Genome Institute"/>
            <person name="Kuo A."/>
            <person name="Kohler A."/>
            <person name="Nagy L.G."/>
            <person name="Floudas D."/>
            <person name="Copeland A."/>
            <person name="Barry K.W."/>
            <person name="Cichocki N."/>
            <person name="Veneault-Fourrey C."/>
            <person name="LaButti K."/>
            <person name="Lindquist E.A."/>
            <person name="Lipzen A."/>
            <person name="Lundell T."/>
            <person name="Morin E."/>
            <person name="Murat C."/>
            <person name="Sun H."/>
            <person name="Tunlid A."/>
            <person name="Henrissat B."/>
            <person name="Grigoriev I.V."/>
            <person name="Hibbett D.S."/>
            <person name="Martin F."/>
            <person name="Nordberg H.P."/>
            <person name="Cantor M.N."/>
            <person name="Hua S.X."/>
        </authorList>
    </citation>
    <scope>NUCLEOTIDE SEQUENCE [LARGE SCALE GENOMIC DNA]</scope>
    <source>
        <strain evidence="2 3">Foug A</strain>
    </source>
</reference>
<sequence>DSYLSEWLPYKQRYLQVLLDMEAPPSLRVCTLFQGDGTYRCTKCIHQPLFCSSCCRKEHKLQPFHHVEQWNGTFFEESSLWLARLVVHLGPGGDPCPSGGLDGEDITSDVEDEWEDIEDQPKLHHFSPGIDRSCLTLVHTSGVHFCDVRYCNCPGAETSHLQLATSGLFPATVKEPRTAFTFQVLNDFIWDNVECGTSAMNYYSKLWRVTSNAFPNLVLNRYRELLRLSRVWRLLKLSKWQGFHLGSPEPQKGELVLFCPACPQSGVNIPHSENVDLADWKYSRTIVMDGNFKAKHMQPKNPANEVWLMNGIGFMVMMPAYKDYLARTLNQVEKSDCSNHRAVNQANANRNQLASTGIGGCV</sequence>
<evidence type="ECO:0000313" key="2">
    <source>
        <dbReference type="EMBL" id="KIM54277.1"/>
    </source>
</evidence>
<dbReference type="InterPro" id="IPR040521">
    <property type="entry name" value="KDZ"/>
</dbReference>
<protein>
    <recommendedName>
        <fullName evidence="1">CxC2-like cysteine cluster KDZ transposase-associated domain-containing protein</fullName>
    </recommendedName>
</protein>
<evidence type="ECO:0000259" key="1">
    <source>
        <dbReference type="Pfam" id="PF18803"/>
    </source>
</evidence>
<name>A0A0C2ZNT9_9AGAM</name>